<accession>A0AAJ0D109</accession>
<dbReference type="PANTHER" id="PTHR43806">
    <property type="entry name" value="PEPTIDASE S8"/>
    <property type="match status" value="1"/>
</dbReference>
<comment type="caution">
    <text evidence="4">Lacks conserved residue(s) required for the propagation of feature annotation.</text>
</comment>
<dbReference type="GO" id="GO:0004252">
    <property type="term" value="F:serine-type endopeptidase activity"/>
    <property type="evidence" value="ECO:0007669"/>
    <property type="project" value="InterPro"/>
</dbReference>
<keyword evidence="7" id="KW-1185">Reference proteome</keyword>
<gene>
    <name evidence="6" type="ORF">QQS21_000469</name>
</gene>
<evidence type="ECO:0000256" key="2">
    <source>
        <dbReference type="ARBA" id="ARBA00022670"/>
    </source>
</evidence>
<evidence type="ECO:0000313" key="7">
    <source>
        <dbReference type="Proteomes" id="UP001251528"/>
    </source>
</evidence>
<comment type="similarity">
    <text evidence="1 4">Belongs to the peptidase S8 family.</text>
</comment>
<evidence type="ECO:0000256" key="1">
    <source>
        <dbReference type="ARBA" id="ARBA00011073"/>
    </source>
</evidence>
<dbReference type="Proteomes" id="UP001251528">
    <property type="component" value="Unassembled WGS sequence"/>
</dbReference>
<dbReference type="EMBL" id="JASWJB010000004">
    <property type="protein sequence ID" value="KAK2616646.1"/>
    <property type="molecule type" value="Genomic_DNA"/>
</dbReference>
<dbReference type="PROSITE" id="PS51892">
    <property type="entry name" value="SUBTILASE"/>
    <property type="match status" value="1"/>
</dbReference>
<proteinExistence type="inferred from homology"/>
<dbReference type="GO" id="GO:0006508">
    <property type="term" value="P:proteolysis"/>
    <property type="evidence" value="ECO:0007669"/>
    <property type="project" value="UniProtKB-KW"/>
</dbReference>
<evidence type="ECO:0000313" key="6">
    <source>
        <dbReference type="EMBL" id="KAK2616646.1"/>
    </source>
</evidence>
<evidence type="ECO:0000256" key="3">
    <source>
        <dbReference type="ARBA" id="ARBA00022825"/>
    </source>
</evidence>
<name>A0AAJ0D109_9HYPO</name>
<dbReference type="InterPro" id="IPR000209">
    <property type="entry name" value="Peptidase_S8/S53_dom"/>
</dbReference>
<organism evidence="6 7">
    <name type="scientific">Conoideocrella luteorostrata</name>
    <dbReference type="NCBI Taxonomy" id="1105319"/>
    <lineage>
        <taxon>Eukaryota</taxon>
        <taxon>Fungi</taxon>
        <taxon>Dikarya</taxon>
        <taxon>Ascomycota</taxon>
        <taxon>Pezizomycotina</taxon>
        <taxon>Sordariomycetes</taxon>
        <taxon>Hypocreomycetidae</taxon>
        <taxon>Hypocreales</taxon>
        <taxon>Clavicipitaceae</taxon>
        <taxon>Conoideocrella</taxon>
    </lineage>
</organism>
<keyword evidence="2" id="KW-0645">Protease</keyword>
<reference evidence="6" key="1">
    <citation type="submission" date="2023-06" db="EMBL/GenBank/DDBJ databases">
        <title>Conoideocrella luteorostrata (Hypocreales: Clavicipitaceae), a potential biocontrol fungus for elongate hemlock scale in United States Christmas tree production areas.</title>
        <authorList>
            <person name="Barrett H."/>
            <person name="Lovett B."/>
            <person name="Macias A.M."/>
            <person name="Stajich J.E."/>
            <person name="Kasson M.T."/>
        </authorList>
    </citation>
    <scope>NUCLEOTIDE SEQUENCE</scope>
    <source>
        <strain evidence="6">ARSEF 14590</strain>
    </source>
</reference>
<dbReference type="Gene3D" id="3.40.50.200">
    <property type="entry name" value="Peptidase S8/S53 domain"/>
    <property type="match status" value="1"/>
</dbReference>
<sequence length="121" mass="12985">MISIQIDDHNATQMMRVADIVLEDVKKQQIQGKAVLSMSMHVDGSDEVDKKFRALTEAGAICLVSAGNGDYDAGQYSPGREPSMITVRAMDARNDITLELSNYGAAVDIWAHGVDVESAGG</sequence>
<dbReference type="InterPro" id="IPR050131">
    <property type="entry name" value="Peptidase_S8_subtilisin-like"/>
</dbReference>
<dbReference type="SUPFAM" id="SSF52743">
    <property type="entry name" value="Subtilisin-like"/>
    <property type="match status" value="1"/>
</dbReference>
<keyword evidence="3" id="KW-0720">Serine protease</keyword>
<evidence type="ECO:0000259" key="5">
    <source>
        <dbReference type="Pfam" id="PF00082"/>
    </source>
</evidence>
<evidence type="ECO:0000256" key="4">
    <source>
        <dbReference type="PROSITE-ProRule" id="PRU01240"/>
    </source>
</evidence>
<feature type="domain" description="Peptidase S8/S53" evidence="5">
    <location>
        <begin position="26"/>
        <end position="113"/>
    </location>
</feature>
<dbReference type="AlphaFoldDB" id="A0AAJ0D109"/>
<dbReference type="Pfam" id="PF00082">
    <property type="entry name" value="Peptidase_S8"/>
    <property type="match status" value="1"/>
</dbReference>
<dbReference type="InterPro" id="IPR036852">
    <property type="entry name" value="Peptidase_S8/S53_dom_sf"/>
</dbReference>
<protein>
    <recommendedName>
        <fullName evidence="5">Peptidase S8/S53 domain-containing protein</fullName>
    </recommendedName>
</protein>
<comment type="caution">
    <text evidence="6">The sequence shown here is derived from an EMBL/GenBank/DDBJ whole genome shotgun (WGS) entry which is preliminary data.</text>
</comment>
<keyword evidence="3" id="KW-0378">Hydrolase</keyword>
<dbReference type="PANTHER" id="PTHR43806:SF58">
    <property type="entry name" value="ALKALINE PROTEASE 1-RELATED"/>
    <property type="match status" value="1"/>
</dbReference>